<accession>A0ABU1LZU2</accession>
<comment type="caution">
    <text evidence="2">The sequence shown here is derived from an EMBL/GenBank/DDBJ whole genome shotgun (WGS) entry which is preliminary data.</text>
</comment>
<feature type="region of interest" description="Disordered" evidence="1">
    <location>
        <begin position="283"/>
        <end position="303"/>
    </location>
</feature>
<dbReference type="Proteomes" id="UP001264340">
    <property type="component" value="Unassembled WGS sequence"/>
</dbReference>
<sequence>MDDKIDIVNYASDAIDDLITFAKFWKTRDAASAAVTMKLVELLRTGIKFLLPNCAEIVDGASLGEAHLELMHLPYLVTIFEAPWVMEDEFEPMLNGSLQTRSTRRIAACWDMADKFEPFPGLHAPFRERFPEGGTFIVSVYYLDQVGAWSPSCGGLFVPRDFRIDDNFEYLPASIQATEAMRAVGRASGKPFRFRAEPFSLVNCLFAEAVAKFGGDPDMALSQVLVDTHDEVQMVVQACAVLNCANVSTVDVRPSNAKNAMRAAKQKAPFFTYKVLQLKPDAATRSTDAGGTHASPRAHLRRGHIRRLPDRTVWVRASLVNRGSPRGIVDKDYEIPPAV</sequence>
<reference evidence="2 3" key="1">
    <citation type="submission" date="2023-07" db="EMBL/GenBank/DDBJ databases">
        <title>Sorghum-associated microbial communities from plants grown in Nebraska, USA.</title>
        <authorList>
            <person name="Schachtman D."/>
        </authorList>
    </citation>
    <scope>NUCLEOTIDE SEQUENCE [LARGE SCALE GENOMIC DNA]</scope>
    <source>
        <strain evidence="2 3">DS1316</strain>
    </source>
</reference>
<gene>
    <name evidence="2" type="ORF">J2804_005719</name>
</gene>
<dbReference type="EMBL" id="JAVDRP010000017">
    <property type="protein sequence ID" value="MDR6412284.1"/>
    <property type="molecule type" value="Genomic_DNA"/>
</dbReference>
<proteinExistence type="predicted"/>
<evidence type="ECO:0000313" key="2">
    <source>
        <dbReference type="EMBL" id="MDR6412284.1"/>
    </source>
</evidence>
<name>A0ABU1LZU2_9BURK</name>
<organism evidence="2 3">
    <name type="scientific">Paraburkholderia terricola</name>
    <dbReference type="NCBI Taxonomy" id="169427"/>
    <lineage>
        <taxon>Bacteria</taxon>
        <taxon>Pseudomonadati</taxon>
        <taxon>Pseudomonadota</taxon>
        <taxon>Betaproteobacteria</taxon>
        <taxon>Burkholderiales</taxon>
        <taxon>Burkholderiaceae</taxon>
        <taxon>Paraburkholderia</taxon>
    </lineage>
</organism>
<protein>
    <submittedName>
        <fullName evidence="2">Uncharacterized protein</fullName>
    </submittedName>
</protein>
<evidence type="ECO:0000313" key="3">
    <source>
        <dbReference type="Proteomes" id="UP001264340"/>
    </source>
</evidence>
<evidence type="ECO:0000256" key="1">
    <source>
        <dbReference type="SAM" id="MobiDB-lite"/>
    </source>
</evidence>
<dbReference type="RefSeq" id="WP_310126132.1">
    <property type="nucleotide sequence ID" value="NZ_JAVDQV010000018.1"/>
</dbReference>
<keyword evidence="3" id="KW-1185">Reference proteome</keyword>